<reference evidence="2" key="1">
    <citation type="submission" date="2013-06" db="EMBL/GenBank/DDBJ databases">
        <authorList>
            <person name="Zhao Q."/>
        </authorList>
    </citation>
    <scope>NUCLEOTIDE SEQUENCE</scope>
    <source>
        <strain evidence="2">cv. W1943</strain>
    </source>
</reference>
<evidence type="ECO:0000313" key="2">
    <source>
        <dbReference type="Proteomes" id="UP000008022"/>
    </source>
</evidence>
<dbReference type="Proteomes" id="UP000008022">
    <property type="component" value="Unassembled WGS sequence"/>
</dbReference>
<organism evidence="1 2">
    <name type="scientific">Oryza rufipogon</name>
    <name type="common">Brownbeard rice</name>
    <name type="synonym">Asian wild rice</name>
    <dbReference type="NCBI Taxonomy" id="4529"/>
    <lineage>
        <taxon>Eukaryota</taxon>
        <taxon>Viridiplantae</taxon>
        <taxon>Streptophyta</taxon>
        <taxon>Embryophyta</taxon>
        <taxon>Tracheophyta</taxon>
        <taxon>Spermatophyta</taxon>
        <taxon>Magnoliopsida</taxon>
        <taxon>Liliopsida</taxon>
        <taxon>Poales</taxon>
        <taxon>Poaceae</taxon>
        <taxon>BOP clade</taxon>
        <taxon>Oryzoideae</taxon>
        <taxon>Oryzeae</taxon>
        <taxon>Oryzinae</taxon>
        <taxon>Oryza</taxon>
    </lineage>
</organism>
<evidence type="ECO:0000313" key="1">
    <source>
        <dbReference type="EnsemblPlants" id="ORUFI03G13180.1"/>
    </source>
</evidence>
<dbReference type="Gramene" id="ORUFI03G13180.1">
    <property type="protein sequence ID" value="ORUFI03G13180.1"/>
    <property type="gene ID" value="ORUFI03G13180"/>
</dbReference>
<accession>A0A0E0NTB9</accession>
<keyword evidence="2" id="KW-1185">Reference proteome</keyword>
<dbReference type="EnsemblPlants" id="ORUFI03G13180.1">
    <property type="protein sequence ID" value="ORUFI03G13180.1"/>
    <property type="gene ID" value="ORUFI03G13180"/>
</dbReference>
<protein>
    <submittedName>
        <fullName evidence="1">Uncharacterized protein</fullName>
    </submittedName>
</protein>
<sequence>MSSVAFIKVSRRTKIGFSPDNTTRERGTSRQRSQKGKRYRKCYHCRADKAELGFTPVALPISICMLHCSATGHPPPSSVSARTLLNQYRSACSIALPQAILGQCEDIAEPMLHAILRQREDIAEPTPLVSINARTSLNQCPSPVSCRRPLRHTTFTGLPDATTSSHVVGWATSLLSPALTSQCYRLDCA</sequence>
<dbReference type="AlphaFoldDB" id="A0A0E0NTB9"/>
<dbReference type="HOGENOM" id="CLU_1436589_0_0_1"/>
<name>A0A0E0NTB9_ORYRU</name>
<proteinExistence type="predicted"/>
<reference evidence="1" key="2">
    <citation type="submission" date="2015-06" db="UniProtKB">
        <authorList>
            <consortium name="EnsemblPlants"/>
        </authorList>
    </citation>
    <scope>IDENTIFICATION</scope>
</reference>